<dbReference type="AlphaFoldDB" id="A0A8A1M8I8"/>
<dbReference type="PANTHER" id="PTHR24124">
    <property type="entry name" value="ANKYRIN REPEAT FAMILY A"/>
    <property type="match status" value="1"/>
</dbReference>
<keyword evidence="2" id="KW-0040">ANK repeat</keyword>
<dbReference type="GO" id="GO:0010468">
    <property type="term" value="P:regulation of gene expression"/>
    <property type="evidence" value="ECO:0007669"/>
    <property type="project" value="TreeGrafter"/>
</dbReference>
<evidence type="ECO:0008006" key="6">
    <source>
        <dbReference type="Google" id="ProtNLM"/>
    </source>
</evidence>
<dbReference type="EMBL" id="CP069111">
    <property type="protein sequence ID" value="QSS62299.1"/>
    <property type="molecule type" value="Genomic_DNA"/>
</dbReference>
<dbReference type="InterPro" id="IPR036770">
    <property type="entry name" value="Ankyrin_rpt-contain_sf"/>
</dbReference>
<name>A0A8A1M8I8_AJECA</name>
<dbReference type="Pfam" id="PF00023">
    <property type="entry name" value="Ank"/>
    <property type="match status" value="1"/>
</dbReference>
<organism evidence="4 5">
    <name type="scientific">Ajellomyces capsulatus</name>
    <name type="common">Darling's disease fungus</name>
    <name type="synonym">Histoplasma capsulatum</name>
    <dbReference type="NCBI Taxonomy" id="5037"/>
    <lineage>
        <taxon>Eukaryota</taxon>
        <taxon>Fungi</taxon>
        <taxon>Dikarya</taxon>
        <taxon>Ascomycota</taxon>
        <taxon>Pezizomycotina</taxon>
        <taxon>Eurotiomycetes</taxon>
        <taxon>Eurotiomycetidae</taxon>
        <taxon>Onygenales</taxon>
        <taxon>Ajellomycetaceae</taxon>
        <taxon>Histoplasma</taxon>
    </lineage>
</organism>
<dbReference type="PANTHER" id="PTHR24124:SF14">
    <property type="entry name" value="CHROMOSOME UNDETERMINED SCAFFOLD_25, WHOLE GENOME SHOTGUN SEQUENCE"/>
    <property type="match status" value="1"/>
</dbReference>
<dbReference type="InterPro" id="IPR002110">
    <property type="entry name" value="Ankyrin_rpt"/>
</dbReference>
<dbReference type="Proteomes" id="UP000663671">
    <property type="component" value="Chromosome 5"/>
</dbReference>
<evidence type="ECO:0000256" key="2">
    <source>
        <dbReference type="ARBA" id="ARBA00023043"/>
    </source>
</evidence>
<dbReference type="Pfam" id="PF13637">
    <property type="entry name" value="Ank_4"/>
    <property type="match status" value="1"/>
</dbReference>
<sequence>MSARTEQVLAKFTSLLNQLAHFLNENQKYLSPDKCKNCYHSLPPLEKSSLGKIITLLHIGEPNASMSEKQDVCGSHNGDSSGDLIDSSNNEELSGDDGFSSDRRGLSGDKKLDLWVNLGRGYAKWVMEFNERPGCLLLLPLAVSETDRRYRKHIKPAVQHLIKIGFQNVMREWDLYALGDRIVRGLKERRPSLAKIDDSYTTQPQAHDTQLLNHMAHSGTVTEALSNMQEQMDAAMDLNPWFTNSAGSISNPGSSSRGGSYDISVEKAFNRNSTLSCIRPYESAIFSVIQEGNIPTIVTLLQNGQASIHDVDPYGLGLLYYAAYYCWKGHGAAKAMQVCARLIAAGANDNWLDDIGNNPMYTLLDCALVSTAMSDGSSFEFAKYCGTIAGLFGRSLAEVGNDYLGSRGFTTLHEVLLRINTSQSLEEFLDCSSRGGDIAALIDQPDYHYRTPLTWAVEFGWVYAVRTLLKYGANPHKAILSERGKSTLLHLVLAGPCSQFSKGDFNSVVEVLLAEGVDINARDHEGWTPLHIAASWGYIPRRLVDNHGLNWNVLTYDGQTVADLSPGKNACNISVI</sequence>
<proteinExistence type="predicted"/>
<dbReference type="VEuPathDB" id="FungiDB:I7I51_04476"/>
<feature type="region of interest" description="Disordered" evidence="3">
    <location>
        <begin position="66"/>
        <end position="102"/>
    </location>
</feature>
<dbReference type="Gene3D" id="1.25.40.20">
    <property type="entry name" value="Ankyrin repeat-containing domain"/>
    <property type="match status" value="2"/>
</dbReference>
<dbReference type="OrthoDB" id="4180606at2759"/>
<dbReference type="SUPFAM" id="SSF48403">
    <property type="entry name" value="Ankyrin repeat"/>
    <property type="match status" value="1"/>
</dbReference>
<protein>
    <recommendedName>
        <fullName evidence="6">Ankyrin repeat protein</fullName>
    </recommendedName>
</protein>
<reference evidence="4" key="1">
    <citation type="submission" date="2021-01" db="EMBL/GenBank/DDBJ databases">
        <title>Chromosome-level genome assembly of a human fungal pathogen reveals clustering of transcriptionally co-regulated genes.</title>
        <authorList>
            <person name="Voorhies M."/>
            <person name="Cohen S."/>
            <person name="Shea T.P."/>
            <person name="Petrus S."/>
            <person name="Munoz J.F."/>
            <person name="Poplawski S."/>
            <person name="Goldman W.E."/>
            <person name="Michael T."/>
            <person name="Cuomo C.A."/>
            <person name="Sil A."/>
            <person name="Beyhan S."/>
        </authorList>
    </citation>
    <scope>NUCLEOTIDE SEQUENCE</scope>
    <source>
        <strain evidence="4">WU24</strain>
    </source>
</reference>
<gene>
    <name evidence="4" type="ORF">I7I51_04476</name>
</gene>
<evidence type="ECO:0000256" key="1">
    <source>
        <dbReference type="ARBA" id="ARBA00022737"/>
    </source>
</evidence>
<keyword evidence="1" id="KW-0677">Repeat</keyword>
<evidence type="ECO:0000313" key="4">
    <source>
        <dbReference type="EMBL" id="QSS62299.1"/>
    </source>
</evidence>
<accession>A0A8A1M8I8</accession>
<dbReference type="GO" id="GO:0005634">
    <property type="term" value="C:nucleus"/>
    <property type="evidence" value="ECO:0007669"/>
    <property type="project" value="TreeGrafter"/>
</dbReference>
<evidence type="ECO:0000256" key="3">
    <source>
        <dbReference type="SAM" id="MobiDB-lite"/>
    </source>
</evidence>
<dbReference type="SMART" id="SM00248">
    <property type="entry name" value="ANK"/>
    <property type="match status" value="5"/>
</dbReference>
<evidence type="ECO:0000313" key="5">
    <source>
        <dbReference type="Proteomes" id="UP000663671"/>
    </source>
</evidence>